<protein>
    <recommendedName>
        <fullName evidence="1">Ndc10 domain-containing protein</fullName>
    </recommendedName>
</protein>
<proteinExistence type="predicted"/>
<reference evidence="2 3" key="1">
    <citation type="submission" date="2019-03" db="EMBL/GenBank/DDBJ databases">
        <title>The genome sequence of a newly discovered highly antifungal drug resistant Aspergillus species, Aspergillus tanneri NIH 1004.</title>
        <authorList>
            <person name="Mounaud S."/>
            <person name="Singh I."/>
            <person name="Joardar V."/>
            <person name="Pakala S."/>
            <person name="Pakala S."/>
            <person name="Venepally P."/>
            <person name="Hoover J."/>
            <person name="Nierman W."/>
            <person name="Chung J."/>
            <person name="Losada L."/>
        </authorList>
    </citation>
    <scope>NUCLEOTIDE SEQUENCE [LARGE SCALE GENOMIC DNA]</scope>
    <source>
        <strain evidence="2 3">NIH1004</strain>
    </source>
</reference>
<evidence type="ECO:0000313" key="2">
    <source>
        <dbReference type="EMBL" id="THC91693.1"/>
    </source>
</evidence>
<dbReference type="InterPro" id="IPR038279">
    <property type="entry name" value="Ndc10_dom2_sf"/>
</dbReference>
<dbReference type="GO" id="GO:0003677">
    <property type="term" value="F:DNA binding"/>
    <property type="evidence" value="ECO:0007669"/>
    <property type="project" value="InterPro"/>
</dbReference>
<evidence type="ECO:0000259" key="1">
    <source>
        <dbReference type="Pfam" id="PF16787"/>
    </source>
</evidence>
<dbReference type="Proteomes" id="UP000308092">
    <property type="component" value="Unassembled WGS sequence"/>
</dbReference>
<sequence length="120" mass="13809">MLESIRNHCSEEMRGVTKGSLQTPYTLLDGYSEDEFESVCRALWTLGTSSPECYFYTLLDTLLDHYMLTRGGDRRAAEISDLFIFQFKDEGPSQCMPFIFTTRAGNQNQFGRQENNCFFA</sequence>
<keyword evidence="3" id="KW-1185">Reference proteome</keyword>
<dbReference type="EMBL" id="SOSA01000392">
    <property type="protein sequence ID" value="THC91693.1"/>
    <property type="molecule type" value="Genomic_DNA"/>
</dbReference>
<feature type="domain" description="Ndc10" evidence="1">
    <location>
        <begin position="56"/>
        <end position="114"/>
    </location>
</feature>
<name>A0A4S3J9F0_9EURO</name>
<dbReference type="Pfam" id="PF16787">
    <property type="entry name" value="NDC10_II"/>
    <property type="match status" value="1"/>
</dbReference>
<dbReference type="VEuPathDB" id="FungiDB:EYZ11_008838"/>
<accession>A0A4S3J9F0</accession>
<evidence type="ECO:0000313" key="3">
    <source>
        <dbReference type="Proteomes" id="UP000308092"/>
    </source>
</evidence>
<comment type="caution">
    <text evidence="2">The sequence shown here is derived from an EMBL/GenBank/DDBJ whole genome shotgun (WGS) entry which is preliminary data.</text>
</comment>
<organism evidence="2 3">
    <name type="scientific">Aspergillus tanneri</name>
    <dbReference type="NCBI Taxonomy" id="1220188"/>
    <lineage>
        <taxon>Eukaryota</taxon>
        <taxon>Fungi</taxon>
        <taxon>Dikarya</taxon>
        <taxon>Ascomycota</taxon>
        <taxon>Pezizomycotina</taxon>
        <taxon>Eurotiomycetes</taxon>
        <taxon>Eurotiomycetidae</taxon>
        <taxon>Eurotiales</taxon>
        <taxon>Aspergillaceae</taxon>
        <taxon>Aspergillus</taxon>
        <taxon>Aspergillus subgen. Circumdati</taxon>
    </lineage>
</organism>
<dbReference type="STRING" id="1220188.A0A4S3J9F0"/>
<gene>
    <name evidence="2" type="ORF">EYZ11_008838</name>
</gene>
<dbReference type="InterPro" id="IPR031872">
    <property type="entry name" value="NDC10_II"/>
</dbReference>
<dbReference type="AlphaFoldDB" id="A0A4S3J9F0"/>
<dbReference type="Gene3D" id="1.10.443.20">
    <property type="entry name" value="Centromere DNA-binding protein complex CBF3 subunit, domain 2"/>
    <property type="match status" value="1"/>
</dbReference>